<dbReference type="EMBL" id="KZ669550">
    <property type="protein sequence ID" value="PPR85099.1"/>
    <property type="molecule type" value="Genomic_DNA"/>
</dbReference>
<reference evidence="2 3" key="1">
    <citation type="submission" date="2015-01" db="EMBL/GenBank/DDBJ databases">
        <title>Genome of allotetraploid Gossypium barbadense reveals genomic plasticity and fiber elongation in cotton evolution.</title>
        <authorList>
            <person name="Chen X."/>
            <person name="Liu X."/>
            <person name="Zhao B."/>
            <person name="Zheng H."/>
            <person name="Hu Y."/>
            <person name="Lu G."/>
            <person name="Yang C."/>
            <person name="Chen J."/>
            <person name="Shan C."/>
            <person name="Zhang L."/>
            <person name="Zhou Y."/>
            <person name="Wang L."/>
            <person name="Guo W."/>
            <person name="Bai Y."/>
            <person name="Ruan J."/>
            <person name="Shangguan X."/>
            <person name="Mao Y."/>
            <person name="Jiang J."/>
            <person name="Zhu Y."/>
            <person name="Lei J."/>
            <person name="Kang H."/>
            <person name="Chen S."/>
            <person name="He X."/>
            <person name="Wang R."/>
            <person name="Wang Y."/>
            <person name="Chen J."/>
            <person name="Wang L."/>
            <person name="Yu S."/>
            <person name="Wang B."/>
            <person name="Wei J."/>
            <person name="Song S."/>
            <person name="Lu X."/>
            <person name="Gao Z."/>
            <person name="Gu W."/>
            <person name="Deng X."/>
            <person name="Ma D."/>
            <person name="Wang S."/>
            <person name="Liang W."/>
            <person name="Fang L."/>
            <person name="Cai C."/>
            <person name="Zhu X."/>
            <person name="Zhou B."/>
            <person name="Zhang Y."/>
            <person name="Chen Z."/>
            <person name="Xu S."/>
            <person name="Zhu R."/>
            <person name="Wang S."/>
            <person name="Zhang T."/>
            <person name="Zhao G."/>
        </authorList>
    </citation>
    <scope>NUCLEOTIDE SEQUENCE [LARGE SCALE GENOMIC DNA]</scope>
    <source>
        <strain evidence="3">cv. Xinhai21</strain>
        <tissue evidence="2">Leaf</tissue>
    </source>
</reference>
<feature type="region of interest" description="Disordered" evidence="1">
    <location>
        <begin position="78"/>
        <end position="220"/>
    </location>
</feature>
<proteinExistence type="predicted"/>
<protein>
    <submittedName>
        <fullName evidence="2">Uncharacterized protein</fullName>
    </submittedName>
</protein>
<accession>A0A2P5W1Y1</accession>
<gene>
    <name evidence="2" type="ORF">GOBAR_AA35591</name>
</gene>
<dbReference type="Proteomes" id="UP000239757">
    <property type="component" value="Unassembled WGS sequence"/>
</dbReference>
<dbReference type="AlphaFoldDB" id="A0A2P5W1Y1"/>
<feature type="compositionally biased region" description="Polar residues" evidence="1">
    <location>
        <begin position="107"/>
        <end position="119"/>
    </location>
</feature>
<dbReference type="OrthoDB" id="1937287at2759"/>
<feature type="compositionally biased region" description="Basic and acidic residues" evidence="1">
    <location>
        <begin position="123"/>
        <end position="155"/>
    </location>
</feature>
<evidence type="ECO:0000313" key="2">
    <source>
        <dbReference type="EMBL" id="PPR85099.1"/>
    </source>
</evidence>
<organism evidence="2 3">
    <name type="scientific">Gossypium barbadense</name>
    <name type="common">Sea Island cotton</name>
    <name type="synonym">Hibiscus barbadensis</name>
    <dbReference type="NCBI Taxonomy" id="3634"/>
    <lineage>
        <taxon>Eukaryota</taxon>
        <taxon>Viridiplantae</taxon>
        <taxon>Streptophyta</taxon>
        <taxon>Embryophyta</taxon>
        <taxon>Tracheophyta</taxon>
        <taxon>Spermatophyta</taxon>
        <taxon>Magnoliopsida</taxon>
        <taxon>eudicotyledons</taxon>
        <taxon>Gunneridae</taxon>
        <taxon>Pentapetalae</taxon>
        <taxon>rosids</taxon>
        <taxon>malvids</taxon>
        <taxon>Malvales</taxon>
        <taxon>Malvaceae</taxon>
        <taxon>Malvoideae</taxon>
        <taxon>Gossypium</taxon>
    </lineage>
</organism>
<name>A0A2P5W1Y1_GOSBA</name>
<evidence type="ECO:0000313" key="3">
    <source>
        <dbReference type="Proteomes" id="UP000239757"/>
    </source>
</evidence>
<sequence length="220" mass="24538">MEEKKTNLEQILSKFISVSETHFQNTETAFKIHQASIQGLETQIGQLSKLISERPQGSLPSNTEPNPREQLNTINIQDDEGVVEPEPESRQETVVSKGQGEVGDKTITLQARNSGNTSGIEGLVHEDRRLQIEERDEWRTHKPRTPDKSKLRQNEPDTSPNKLKVGTMSSLRGKKTTVPASKKRKEASSSVGPTAKIRHPLLSSPKGPKKSFSKYVRPNP</sequence>
<evidence type="ECO:0000256" key="1">
    <source>
        <dbReference type="SAM" id="MobiDB-lite"/>
    </source>
</evidence>